<evidence type="ECO:0000256" key="2">
    <source>
        <dbReference type="SAM" id="MobiDB-lite"/>
    </source>
</evidence>
<evidence type="ECO:0000256" key="1">
    <source>
        <dbReference type="ARBA" id="ARBA00010820"/>
    </source>
</evidence>
<comment type="caution">
    <text evidence="4">The sequence shown here is derived from an EMBL/GenBank/DDBJ whole genome shotgun (WGS) entry which is preliminary data.</text>
</comment>
<dbReference type="AlphaFoldDB" id="A0AAD7PVI0"/>
<dbReference type="Proteomes" id="UP001163823">
    <property type="component" value="Chromosome 5"/>
</dbReference>
<comment type="similarity">
    <text evidence="1">Belongs to the GeBP family.</text>
</comment>
<feature type="domain" description="Glabrous enhancer-binding protein-like DBD" evidence="3">
    <location>
        <begin position="167"/>
        <end position="259"/>
    </location>
</feature>
<accession>A0AAD7PVI0</accession>
<feature type="region of interest" description="Disordered" evidence="2">
    <location>
        <begin position="253"/>
        <end position="283"/>
    </location>
</feature>
<dbReference type="GO" id="GO:0006355">
    <property type="term" value="P:regulation of DNA-templated transcription"/>
    <property type="evidence" value="ECO:0007669"/>
    <property type="project" value="InterPro"/>
</dbReference>
<reference evidence="4" key="1">
    <citation type="journal article" date="2023" name="Science">
        <title>Elucidation of the pathway for biosynthesis of saponin adjuvants from the soapbark tree.</title>
        <authorList>
            <person name="Reed J."/>
            <person name="Orme A."/>
            <person name="El-Demerdash A."/>
            <person name="Owen C."/>
            <person name="Martin L.B.B."/>
            <person name="Misra R.C."/>
            <person name="Kikuchi S."/>
            <person name="Rejzek M."/>
            <person name="Martin A.C."/>
            <person name="Harkess A."/>
            <person name="Leebens-Mack J."/>
            <person name="Louveau T."/>
            <person name="Stephenson M.J."/>
            <person name="Osbourn A."/>
        </authorList>
    </citation>
    <scope>NUCLEOTIDE SEQUENCE</scope>
    <source>
        <strain evidence="4">S10</strain>
    </source>
</reference>
<name>A0AAD7PVI0_QUISA</name>
<organism evidence="4 5">
    <name type="scientific">Quillaja saponaria</name>
    <name type="common">Soap bark tree</name>
    <dbReference type="NCBI Taxonomy" id="32244"/>
    <lineage>
        <taxon>Eukaryota</taxon>
        <taxon>Viridiplantae</taxon>
        <taxon>Streptophyta</taxon>
        <taxon>Embryophyta</taxon>
        <taxon>Tracheophyta</taxon>
        <taxon>Spermatophyta</taxon>
        <taxon>Magnoliopsida</taxon>
        <taxon>eudicotyledons</taxon>
        <taxon>Gunneridae</taxon>
        <taxon>Pentapetalae</taxon>
        <taxon>rosids</taxon>
        <taxon>fabids</taxon>
        <taxon>Fabales</taxon>
        <taxon>Quillajaceae</taxon>
        <taxon>Quillaja</taxon>
    </lineage>
</organism>
<evidence type="ECO:0000259" key="3">
    <source>
        <dbReference type="Pfam" id="PF04504"/>
    </source>
</evidence>
<dbReference type="Pfam" id="PF04504">
    <property type="entry name" value="GeBP-like_DBD"/>
    <property type="match status" value="1"/>
</dbReference>
<dbReference type="EMBL" id="JARAOO010000005">
    <property type="protein sequence ID" value="KAJ7968385.1"/>
    <property type="molecule type" value="Genomic_DNA"/>
</dbReference>
<dbReference type="GO" id="GO:0005634">
    <property type="term" value="C:nucleus"/>
    <property type="evidence" value="ECO:0007669"/>
    <property type="project" value="TreeGrafter"/>
</dbReference>
<gene>
    <name evidence="4" type="ORF">O6P43_012492</name>
</gene>
<sequence length="283" mass="31106">MAPKRASPLDEPPTASSSSSSEEEEEEEISSEEEEEEPAKPSSAVPAVEKKPLPQKPVHATNSQPQFSSSESGSESDSDSESEPQRPISAADENVKPIASKPMQETPKATKPRSKPRSKPSATPDRSAAKRPNESSPQVRNSKRAKKNEVQVAEDSKKSGDETKKLFQRLWSEDDELAVLKGMVEFKVKKGADSSADPNAFHDFIKKSLHVDVSKGQMMDKIRRLKKKFKNNVVKGKNGGDFTKPHEQKAFELSKKIWGGERNNGGVEQAKSNGKGGEKSERR</sequence>
<keyword evidence="5" id="KW-1185">Reference proteome</keyword>
<dbReference type="InterPro" id="IPR053932">
    <property type="entry name" value="GeBP-like_DBD"/>
</dbReference>
<proteinExistence type="inferred from homology"/>
<dbReference type="KEGG" id="qsa:O6P43_012492"/>
<evidence type="ECO:0000313" key="4">
    <source>
        <dbReference type="EMBL" id="KAJ7968385.1"/>
    </source>
</evidence>
<dbReference type="PANTHER" id="PTHR31662:SF33">
    <property type="entry name" value="DNA-BINDING STOREKEEPER PROTEIN TRANSCRIPTIONAL REGULATOR-LIKE PROTEIN"/>
    <property type="match status" value="1"/>
</dbReference>
<dbReference type="InterPro" id="IPR007592">
    <property type="entry name" value="GEBP"/>
</dbReference>
<dbReference type="PANTHER" id="PTHR31662">
    <property type="entry name" value="BNAANNG10740D PROTEIN-RELATED"/>
    <property type="match status" value="1"/>
</dbReference>
<feature type="region of interest" description="Disordered" evidence="2">
    <location>
        <begin position="1"/>
        <end position="163"/>
    </location>
</feature>
<evidence type="ECO:0000313" key="5">
    <source>
        <dbReference type="Proteomes" id="UP001163823"/>
    </source>
</evidence>
<protein>
    <submittedName>
        <fullName evidence="4">Mediator-associated protein 1</fullName>
    </submittedName>
</protein>
<feature type="compositionally biased region" description="Acidic residues" evidence="2">
    <location>
        <begin position="21"/>
        <end position="37"/>
    </location>
</feature>
<feature type="compositionally biased region" description="Basic and acidic residues" evidence="2">
    <location>
        <begin position="154"/>
        <end position="163"/>
    </location>
</feature>